<feature type="transmembrane region" description="Helical" evidence="1">
    <location>
        <begin position="34"/>
        <end position="51"/>
    </location>
</feature>
<evidence type="ECO:0000313" key="3">
    <source>
        <dbReference type="Proteomes" id="UP001174210"/>
    </source>
</evidence>
<feature type="transmembrane region" description="Helical" evidence="1">
    <location>
        <begin position="6"/>
        <end position="22"/>
    </location>
</feature>
<keyword evidence="3" id="KW-1185">Reference proteome</keyword>
<evidence type="ECO:0000256" key="1">
    <source>
        <dbReference type="SAM" id="Phobius"/>
    </source>
</evidence>
<evidence type="ECO:0008006" key="4">
    <source>
        <dbReference type="Google" id="ProtNLM"/>
    </source>
</evidence>
<proteinExistence type="predicted"/>
<dbReference type="EMBL" id="JAROCB010000002">
    <property type="protein sequence ID" value="MDN4597328.1"/>
    <property type="molecule type" value="Genomic_DNA"/>
</dbReference>
<gene>
    <name evidence="2" type="ORF">P5G59_09265</name>
</gene>
<dbReference type="Proteomes" id="UP001174210">
    <property type="component" value="Unassembled WGS sequence"/>
</dbReference>
<organism evidence="2 3">
    <name type="scientific">Leifsonia virtsii</name>
    <dbReference type="NCBI Taxonomy" id="3035915"/>
    <lineage>
        <taxon>Bacteria</taxon>
        <taxon>Bacillati</taxon>
        <taxon>Actinomycetota</taxon>
        <taxon>Actinomycetes</taxon>
        <taxon>Micrococcales</taxon>
        <taxon>Microbacteriaceae</taxon>
        <taxon>Leifsonia</taxon>
    </lineage>
</organism>
<accession>A0ABT8IXD4</accession>
<dbReference type="RefSeq" id="WP_301218259.1">
    <property type="nucleotide sequence ID" value="NZ_JAROCB010000002.1"/>
</dbReference>
<sequence>MTIQTIANALLILLVIGWIGVRQMTWRPVALAKMWRSPLIFAVVGVILLAQQVKPAAITPLDLAIVAGELVLSLGVGAWMGAIAHFRRLPQPIATGKDGRDIAVYESRTGALGLVLWVVVVAVRVGLDVLAAQAGSHLASATGIILLVLAANRLSRTAVFAARLDRHAALAA</sequence>
<reference evidence="2" key="1">
    <citation type="submission" date="2023-03" db="EMBL/GenBank/DDBJ databases">
        <title>MT1 and MT2 Draft Genomes of Novel Species.</title>
        <authorList>
            <person name="Venkateswaran K."/>
        </authorList>
    </citation>
    <scope>NUCLEOTIDE SEQUENCE</scope>
    <source>
        <strain evidence="2">F6_8S_P_1A</strain>
    </source>
</reference>
<feature type="transmembrane region" description="Helical" evidence="1">
    <location>
        <begin position="107"/>
        <end position="125"/>
    </location>
</feature>
<keyword evidence="1" id="KW-1133">Transmembrane helix</keyword>
<keyword evidence="1" id="KW-0812">Transmembrane</keyword>
<feature type="transmembrane region" description="Helical" evidence="1">
    <location>
        <begin position="63"/>
        <end position="86"/>
    </location>
</feature>
<protein>
    <recommendedName>
        <fullName evidence="4">DUF1453 domain-containing protein</fullName>
    </recommendedName>
</protein>
<evidence type="ECO:0000313" key="2">
    <source>
        <dbReference type="EMBL" id="MDN4597328.1"/>
    </source>
</evidence>
<keyword evidence="1" id="KW-0472">Membrane</keyword>
<name>A0ABT8IXD4_9MICO</name>
<comment type="caution">
    <text evidence="2">The sequence shown here is derived from an EMBL/GenBank/DDBJ whole genome shotgun (WGS) entry which is preliminary data.</text>
</comment>
<feature type="transmembrane region" description="Helical" evidence="1">
    <location>
        <begin position="131"/>
        <end position="151"/>
    </location>
</feature>